<feature type="compositionally biased region" description="Polar residues" evidence="1">
    <location>
        <begin position="61"/>
        <end position="73"/>
    </location>
</feature>
<protein>
    <submittedName>
        <fullName evidence="2">Uncharacterized protein</fullName>
    </submittedName>
</protein>
<sequence>MLPFHITIGKTREAPHTEPPSGHAAPPERVEMPVKNGTRSGAFFVSSGGSNTHANPDSVRSRSTPTDTASNWPRSYALGNLPAEYRSSSTPGVMIAENGGEFIVNGDHGYPVSTDATTGQHVVYDANNPASPTYSVTKSASGGWTIDTRLPGAHAAESAELPSRYASRSKDALKEDSRHLGIYLDDIGQQYLRDKGKNFPARHDATHQTWRIVQPDNPAKPGIPVNRNDDGSWSMTRDVGLPGGGDTRSQRFSELTNRKRSLESEIAHSQGRSYELQQRYDAAKFRFQAVKRSITQLAANERGLAKEMQLHFEAVQYEREMLDLEREREAEVSKYNYAKLGLHAVEQELASLNLSNWNPQTW</sequence>
<dbReference type="AlphaFoldDB" id="A0A6J5DSV3"/>
<evidence type="ECO:0000313" key="2">
    <source>
        <dbReference type="EMBL" id="CAB3757013.1"/>
    </source>
</evidence>
<keyword evidence="3" id="KW-1185">Reference proteome</keyword>
<organism evidence="2 3">
    <name type="scientific">Paraburkholderia humisilvae</name>
    <dbReference type="NCBI Taxonomy" id="627669"/>
    <lineage>
        <taxon>Bacteria</taxon>
        <taxon>Pseudomonadati</taxon>
        <taxon>Pseudomonadota</taxon>
        <taxon>Betaproteobacteria</taxon>
        <taxon>Burkholderiales</taxon>
        <taxon>Burkholderiaceae</taxon>
        <taxon>Paraburkholderia</taxon>
    </lineage>
</organism>
<name>A0A6J5DSV3_9BURK</name>
<feature type="region of interest" description="Disordered" evidence="1">
    <location>
        <begin position="1"/>
        <end position="75"/>
    </location>
</feature>
<feature type="region of interest" description="Disordered" evidence="1">
    <location>
        <begin position="214"/>
        <end position="234"/>
    </location>
</feature>
<evidence type="ECO:0000313" key="3">
    <source>
        <dbReference type="Proteomes" id="UP000494363"/>
    </source>
</evidence>
<proteinExistence type="predicted"/>
<accession>A0A6J5DSV3</accession>
<dbReference type="Proteomes" id="UP000494363">
    <property type="component" value="Unassembled WGS sequence"/>
</dbReference>
<dbReference type="EMBL" id="CADIKH010000012">
    <property type="protein sequence ID" value="CAB3757013.1"/>
    <property type="molecule type" value="Genomic_DNA"/>
</dbReference>
<reference evidence="2 3" key="1">
    <citation type="submission" date="2020-04" db="EMBL/GenBank/DDBJ databases">
        <authorList>
            <person name="De Canck E."/>
        </authorList>
    </citation>
    <scope>NUCLEOTIDE SEQUENCE [LARGE SCALE GENOMIC DNA]</scope>
    <source>
        <strain evidence="2 3">LMG 29542</strain>
    </source>
</reference>
<gene>
    <name evidence="2" type="ORF">LMG29542_02978</name>
</gene>
<evidence type="ECO:0000256" key="1">
    <source>
        <dbReference type="SAM" id="MobiDB-lite"/>
    </source>
</evidence>